<feature type="active site" evidence="2">
    <location>
        <position position="145"/>
    </location>
</feature>
<evidence type="ECO:0000256" key="1">
    <source>
        <dbReference type="ARBA" id="ARBA00010759"/>
    </source>
</evidence>
<dbReference type="PANTHER" id="PTHR10458:SF22">
    <property type="entry name" value="PEPTIDE DEFORMYLASE"/>
    <property type="match status" value="1"/>
</dbReference>
<reference evidence="4 6" key="1">
    <citation type="submission" date="2020-06" db="EMBL/GenBank/DDBJ databases">
        <title>Description of novel acetic acid bacteria.</title>
        <authorList>
            <person name="Sombolestani A."/>
        </authorList>
    </citation>
    <scope>NUCLEOTIDE SEQUENCE [LARGE SCALE GENOMIC DNA]</scope>
    <source>
        <strain evidence="4 6">LMG 26838</strain>
    </source>
</reference>
<comment type="caution">
    <text evidence="4">The sequence shown here is derived from an EMBL/GenBank/DDBJ whole genome shotgun (WGS) entry which is preliminary data.</text>
</comment>
<dbReference type="GO" id="GO:0046872">
    <property type="term" value="F:metal ion binding"/>
    <property type="evidence" value="ECO:0007669"/>
    <property type="project" value="UniProtKB-KW"/>
</dbReference>
<dbReference type="CDD" id="cd00487">
    <property type="entry name" value="Pep_deformylase"/>
    <property type="match status" value="1"/>
</dbReference>
<dbReference type="EMBL" id="JACHXV010000002">
    <property type="protein sequence ID" value="MBB3172802.1"/>
    <property type="molecule type" value="Genomic_DNA"/>
</dbReference>
<dbReference type="PANTHER" id="PTHR10458">
    <property type="entry name" value="PEPTIDE DEFORMYLASE"/>
    <property type="match status" value="1"/>
</dbReference>
<dbReference type="AlphaFoldDB" id="A0A850NSK2"/>
<feature type="binding site" evidence="2">
    <location>
        <position position="102"/>
    </location>
    <ligand>
        <name>Fe cation</name>
        <dbReference type="ChEBI" id="CHEBI:24875"/>
    </ligand>
</feature>
<dbReference type="Proteomes" id="UP000557688">
    <property type="component" value="Unassembled WGS sequence"/>
</dbReference>
<comment type="similarity">
    <text evidence="1 2">Belongs to the polypeptide deformylase family.</text>
</comment>
<dbReference type="EC" id="3.5.1.88" evidence="2"/>
<keyword evidence="2" id="KW-0648">Protein biosynthesis</keyword>
<reference evidence="3 5" key="2">
    <citation type="submission" date="2020-08" db="EMBL/GenBank/DDBJ databases">
        <title>Genomic Encyclopedia of Type Strains, Phase III (KMG-III): the genomes of soil and plant-associated and newly described type strains.</title>
        <authorList>
            <person name="Whitman W."/>
        </authorList>
    </citation>
    <scope>NUCLEOTIDE SEQUENCE [LARGE SCALE GENOMIC DNA]</scope>
    <source>
        <strain evidence="3 5">CECT 8088</strain>
    </source>
</reference>
<dbReference type="HAMAP" id="MF_00163">
    <property type="entry name" value="Pep_deformylase"/>
    <property type="match status" value="1"/>
</dbReference>
<dbReference type="SUPFAM" id="SSF56420">
    <property type="entry name" value="Peptide deformylase"/>
    <property type="match status" value="1"/>
</dbReference>
<protein>
    <recommendedName>
        <fullName evidence="2">Peptide deformylase</fullName>
        <shortName evidence="2">PDF</shortName>
        <ecNumber evidence="2">3.5.1.88</ecNumber>
    </recommendedName>
    <alternativeName>
        <fullName evidence="2">Polypeptide deformylase</fullName>
    </alternativeName>
</protein>
<dbReference type="GO" id="GO:0042586">
    <property type="term" value="F:peptide deformylase activity"/>
    <property type="evidence" value="ECO:0007669"/>
    <property type="project" value="UniProtKB-UniRule"/>
</dbReference>
<dbReference type="InterPro" id="IPR036821">
    <property type="entry name" value="Peptide_deformylase_sf"/>
</dbReference>
<gene>
    <name evidence="2 4" type="primary">def</name>
    <name evidence="3" type="ORF">FHR90_000616</name>
    <name evidence="4" type="ORF">HUK83_08205</name>
</gene>
<dbReference type="InterPro" id="IPR023635">
    <property type="entry name" value="Peptide_deformylase"/>
</dbReference>
<dbReference type="Gene3D" id="3.90.45.10">
    <property type="entry name" value="Peptide deformylase"/>
    <property type="match status" value="1"/>
</dbReference>
<sequence length="177" mass="19364">MSETEPTDAELLEILIAPHPTLRARARSVAPGELDAIRALLPAMYATMYKAPGIGLAAPQIGQSRRFAIVDVADGDERRPITLINPEIVARSESLAVHEEGCLSIPDIYAEITRPEHVTVRYLDEQGAAQTLSADGLLGVCLQHEIDHLDGVLFVDHLSALKRNMLMRKLAKNLKGR</sequence>
<feature type="binding site" evidence="2">
    <location>
        <position position="148"/>
    </location>
    <ligand>
        <name>Fe cation</name>
        <dbReference type="ChEBI" id="CHEBI:24875"/>
    </ligand>
</feature>
<dbReference type="RefSeq" id="WP_176623753.1">
    <property type="nucleotide sequence ID" value="NZ_JABXXQ010000132.1"/>
</dbReference>
<comment type="function">
    <text evidence="2">Removes the formyl group from the N-terminal Met of newly synthesized proteins. Requires at least a dipeptide for an efficient rate of reaction. N-terminal L-methionine is a prerequisite for activity but the enzyme has broad specificity at other positions.</text>
</comment>
<dbReference type="Pfam" id="PF01327">
    <property type="entry name" value="Pep_deformylase"/>
    <property type="match status" value="1"/>
</dbReference>
<evidence type="ECO:0000313" key="4">
    <source>
        <dbReference type="EMBL" id="NVN30315.1"/>
    </source>
</evidence>
<proteinExistence type="inferred from homology"/>
<name>A0A850NSK2_9PROT</name>
<keyword evidence="2 4" id="KW-0378">Hydrolase</keyword>
<keyword evidence="2" id="KW-0479">Metal-binding</keyword>
<accession>A0A850NSK2</accession>
<dbReference type="GO" id="GO:0006412">
    <property type="term" value="P:translation"/>
    <property type="evidence" value="ECO:0007669"/>
    <property type="project" value="UniProtKB-UniRule"/>
</dbReference>
<keyword evidence="2" id="KW-0408">Iron</keyword>
<comment type="cofactor">
    <cofactor evidence="2">
        <name>Fe(2+)</name>
        <dbReference type="ChEBI" id="CHEBI:29033"/>
    </cofactor>
    <text evidence="2">Binds 1 Fe(2+) ion.</text>
</comment>
<comment type="catalytic activity">
    <reaction evidence="2">
        <text>N-terminal N-formyl-L-methionyl-[peptide] + H2O = N-terminal L-methionyl-[peptide] + formate</text>
        <dbReference type="Rhea" id="RHEA:24420"/>
        <dbReference type="Rhea" id="RHEA-COMP:10639"/>
        <dbReference type="Rhea" id="RHEA-COMP:10640"/>
        <dbReference type="ChEBI" id="CHEBI:15377"/>
        <dbReference type="ChEBI" id="CHEBI:15740"/>
        <dbReference type="ChEBI" id="CHEBI:49298"/>
        <dbReference type="ChEBI" id="CHEBI:64731"/>
        <dbReference type="EC" id="3.5.1.88"/>
    </reaction>
</comment>
<keyword evidence="5" id="KW-1185">Reference proteome</keyword>
<organism evidence="4 6">
    <name type="scientific">Endobacter medicaginis</name>
    <dbReference type="NCBI Taxonomy" id="1181271"/>
    <lineage>
        <taxon>Bacteria</taxon>
        <taxon>Pseudomonadati</taxon>
        <taxon>Pseudomonadota</taxon>
        <taxon>Alphaproteobacteria</taxon>
        <taxon>Acetobacterales</taxon>
        <taxon>Acetobacteraceae</taxon>
        <taxon>Endobacter</taxon>
    </lineage>
</organism>
<evidence type="ECO:0000313" key="3">
    <source>
        <dbReference type="EMBL" id="MBB3172802.1"/>
    </source>
</evidence>
<evidence type="ECO:0000313" key="6">
    <source>
        <dbReference type="Proteomes" id="UP000565205"/>
    </source>
</evidence>
<evidence type="ECO:0000256" key="2">
    <source>
        <dbReference type="HAMAP-Rule" id="MF_00163"/>
    </source>
</evidence>
<feature type="binding site" evidence="2">
    <location>
        <position position="144"/>
    </location>
    <ligand>
        <name>Fe cation</name>
        <dbReference type="ChEBI" id="CHEBI:24875"/>
    </ligand>
</feature>
<dbReference type="NCBIfam" id="NF001159">
    <property type="entry name" value="PRK00150.1-3"/>
    <property type="match status" value="1"/>
</dbReference>
<evidence type="ECO:0000313" key="5">
    <source>
        <dbReference type="Proteomes" id="UP000557688"/>
    </source>
</evidence>
<dbReference type="NCBIfam" id="TIGR00079">
    <property type="entry name" value="pept_deformyl"/>
    <property type="match status" value="1"/>
</dbReference>
<dbReference type="PIRSF" id="PIRSF004749">
    <property type="entry name" value="Pep_def"/>
    <property type="match status" value="1"/>
</dbReference>
<dbReference type="EMBL" id="JABXXQ010000132">
    <property type="protein sequence ID" value="NVN30315.1"/>
    <property type="molecule type" value="Genomic_DNA"/>
</dbReference>
<dbReference type="Proteomes" id="UP000565205">
    <property type="component" value="Unassembled WGS sequence"/>
</dbReference>
<dbReference type="PRINTS" id="PR01576">
    <property type="entry name" value="PDEFORMYLASE"/>
</dbReference>